<feature type="compositionally biased region" description="Basic and acidic residues" evidence="1">
    <location>
        <begin position="62"/>
        <end position="71"/>
    </location>
</feature>
<organism evidence="2">
    <name type="scientific">Tanacetum cinerariifolium</name>
    <name type="common">Dalmatian daisy</name>
    <name type="synonym">Chrysanthemum cinerariifolium</name>
    <dbReference type="NCBI Taxonomy" id="118510"/>
    <lineage>
        <taxon>Eukaryota</taxon>
        <taxon>Viridiplantae</taxon>
        <taxon>Streptophyta</taxon>
        <taxon>Embryophyta</taxon>
        <taxon>Tracheophyta</taxon>
        <taxon>Spermatophyta</taxon>
        <taxon>Magnoliopsida</taxon>
        <taxon>eudicotyledons</taxon>
        <taxon>Gunneridae</taxon>
        <taxon>Pentapetalae</taxon>
        <taxon>asterids</taxon>
        <taxon>campanulids</taxon>
        <taxon>Asterales</taxon>
        <taxon>Asteraceae</taxon>
        <taxon>Asteroideae</taxon>
        <taxon>Anthemideae</taxon>
        <taxon>Anthemidinae</taxon>
        <taxon>Tanacetum</taxon>
    </lineage>
</organism>
<feature type="compositionally biased region" description="Polar residues" evidence="1">
    <location>
        <begin position="1"/>
        <end position="20"/>
    </location>
</feature>
<dbReference type="AlphaFoldDB" id="A0A6L2PC99"/>
<evidence type="ECO:0000256" key="1">
    <source>
        <dbReference type="SAM" id="MobiDB-lite"/>
    </source>
</evidence>
<gene>
    <name evidence="2" type="ORF">Tci_066042</name>
</gene>
<feature type="region of interest" description="Disordered" evidence="1">
    <location>
        <begin position="1"/>
        <end position="21"/>
    </location>
</feature>
<reference evidence="2" key="1">
    <citation type="journal article" date="2019" name="Sci. Rep.">
        <title>Draft genome of Tanacetum cinerariifolium, the natural source of mosquito coil.</title>
        <authorList>
            <person name="Yamashiro T."/>
            <person name="Shiraishi A."/>
            <person name="Satake H."/>
            <person name="Nakayama K."/>
        </authorList>
    </citation>
    <scope>NUCLEOTIDE SEQUENCE</scope>
</reference>
<proteinExistence type="predicted"/>
<evidence type="ECO:0000313" key="2">
    <source>
        <dbReference type="EMBL" id="GEU94064.1"/>
    </source>
</evidence>
<protein>
    <submittedName>
        <fullName evidence="2">Uncharacterized protein</fullName>
    </submittedName>
</protein>
<sequence>MTAVESSQADIRSDISSLKQDTSEIKSMLTKIYQALKGQASIPSNSIPQTTLAITEQTTNPESDKAEEEPTRLVSISTIKPTTRPNPEVSLIEFSSRPPLANPIFEIPIPKREGKAIATDDQPDVEKIRLDPKQIINAKAREKFKKAQDAENKVLQRQHIKKVKRPTEVNKKRAEQHMWTMSNRLKPEPITDVKIHPNSKPAVLTVYRNNDKMNFNVHNPFEFGDFGITELDELGLIIEKKKNYIVKDLMTSLGKRYERLKKIPKELGIQFALPAPIPEQASSQSLGRKKKHIELKPENKVPGLECNRSLLECVPFVNNMVIKEPEYGIFFTDVLGDQAF</sequence>
<comment type="caution">
    <text evidence="2">The sequence shown here is derived from an EMBL/GenBank/DDBJ whole genome shotgun (WGS) entry which is preliminary data.</text>
</comment>
<name>A0A6L2PC99_TANCI</name>
<accession>A0A6L2PC99</accession>
<feature type="region of interest" description="Disordered" evidence="1">
    <location>
        <begin position="53"/>
        <end position="72"/>
    </location>
</feature>
<dbReference type="EMBL" id="BKCJ010010989">
    <property type="protein sequence ID" value="GEU94064.1"/>
    <property type="molecule type" value="Genomic_DNA"/>
</dbReference>